<dbReference type="InterPro" id="IPR024752">
    <property type="entry name" value="Myb/SANT-like_dom"/>
</dbReference>
<proteinExistence type="predicted"/>
<evidence type="ECO:0000313" key="7">
    <source>
        <dbReference type="EMBL" id="TVU06271.1"/>
    </source>
</evidence>
<dbReference type="GO" id="GO:0046872">
    <property type="term" value="F:metal ion binding"/>
    <property type="evidence" value="ECO:0007669"/>
    <property type="project" value="UniProtKB-KW"/>
</dbReference>
<sequence>MSSCLVCCIAQLRSAQTRTDSANIPFRSCISPSGKKHRTTPSGTRGPRFFTARDPASFSPPAHPFLPRSRPILPRSHLAAPSPPFSPWSISQERCRGGAKQERSWCCCIRSFSEAIPQSSSMILKKKRKRITYGPMKERDKKRIDYLNTKIYKDDTTCTKMIRLKREPFFRLCQVLRERSLLRDTIHVCVEEQVAMFLNTVGHNLRNRLVGTNFSRSGETVSRYFGLVLHAIGELRNELIRPPSLETPSKIAGNPRWDPYFKDCIGAIDGTHIRASVSQSMEAAFRGRKSFPTQNVMAAVDFDLQFTYLLAGWEGTAHDAVVLADALERENGLCVPEGKFYLVDAAYGAKPGFMPPFRGVRYHLNEWGNNPVQNAQELFNLRHSSLRVSVERAFGSLKRRFKILDDATPFFPYPVQVDIVIACCILHNWVLSQGTDRFIIPENNWTPNPRRTARQQAIDHRFMGMDLEQQGDNLAGHAGGVQWPSAMSSFMLKYLAQLVASGTKTSTGFKQVHYNGCARALKESLNFHVTGIQVANHIRKWKKVYKQIQGLKNISGALWDEDTCTIRLEQQHYLSYVRDHREDAKYLNTPLENYHEMAPIFGNSLATGAYAKGSNEPLATEVTETENIIHDLEDGTTTNEKVGAETGGGDDVALSGNNNGAQSSGTKPPPAKKPKVIPVEDPNLALVTMMSENLGNLATAVVKLAEVVSSDDAVPPGLYEAMMSIPGFEEAHLEHYYAHLCEHPQQARSFYNLRLSNKMIWVAKYIKEHLSNVDIILFLPPYIPWQLGRSVAETEV</sequence>
<evidence type="ECO:0000256" key="3">
    <source>
        <dbReference type="SAM" id="MobiDB-lite"/>
    </source>
</evidence>
<evidence type="ECO:0000256" key="2">
    <source>
        <dbReference type="ARBA" id="ARBA00022723"/>
    </source>
</evidence>
<feature type="region of interest" description="Disordered" evidence="3">
    <location>
        <begin position="632"/>
        <end position="677"/>
    </location>
</feature>
<evidence type="ECO:0000313" key="8">
    <source>
        <dbReference type="Proteomes" id="UP000324897"/>
    </source>
</evidence>
<gene>
    <name evidence="7" type="ORF">EJB05_49474</name>
</gene>
<reference evidence="7 8" key="1">
    <citation type="journal article" date="2019" name="Sci. Rep.">
        <title>A high-quality genome of Eragrostis curvula grass provides insights into Poaceae evolution and supports new strategies to enhance forage quality.</title>
        <authorList>
            <person name="Carballo J."/>
            <person name="Santos B.A.C.M."/>
            <person name="Zappacosta D."/>
            <person name="Garbus I."/>
            <person name="Selva J.P."/>
            <person name="Gallo C.A."/>
            <person name="Diaz A."/>
            <person name="Albertini E."/>
            <person name="Caccamo M."/>
            <person name="Echenique V."/>
        </authorList>
    </citation>
    <scope>NUCLEOTIDE SEQUENCE [LARGE SCALE GENOMIC DNA]</scope>
    <source>
        <strain evidence="8">cv. Victoria</strain>
        <tissue evidence="7">Leaf</tissue>
    </source>
</reference>
<feature type="compositionally biased region" description="Polar residues" evidence="3">
    <location>
        <begin position="655"/>
        <end position="666"/>
    </location>
</feature>
<evidence type="ECO:0008006" key="9">
    <source>
        <dbReference type="Google" id="ProtNLM"/>
    </source>
</evidence>
<dbReference type="OrthoDB" id="666625at2759"/>
<organism evidence="7 8">
    <name type="scientific">Eragrostis curvula</name>
    <name type="common">weeping love grass</name>
    <dbReference type="NCBI Taxonomy" id="38414"/>
    <lineage>
        <taxon>Eukaryota</taxon>
        <taxon>Viridiplantae</taxon>
        <taxon>Streptophyta</taxon>
        <taxon>Embryophyta</taxon>
        <taxon>Tracheophyta</taxon>
        <taxon>Spermatophyta</taxon>
        <taxon>Magnoliopsida</taxon>
        <taxon>Liliopsida</taxon>
        <taxon>Poales</taxon>
        <taxon>Poaceae</taxon>
        <taxon>PACMAD clade</taxon>
        <taxon>Chloridoideae</taxon>
        <taxon>Eragrostideae</taxon>
        <taxon>Eragrostidinae</taxon>
        <taxon>Eragrostis</taxon>
    </lineage>
</organism>
<dbReference type="Pfam" id="PF26138">
    <property type="entry name" value="DUF8040"/>
    <property type="match status" value="1"/>
</dbReference>
<feature type="domain" description="DUF8040" evidence="6">
    <location>
        <begin position="150"/>
        <end position="232"/>
    </location>
</feature>
<evidence type="ECO:0000259" key="5">
    <source>
        <dbReference type="Pfam" id="PF13359"/>
    </source>
</evidence>
<dbReference type="Pfam" id="PF12776">
    <property type="entry name" value="Myb_DNA-bind_3"/>
    <property type="match status" value="1"/>
</dbReference>
<evidence type="ECO:0000259" key="4">
    <source>
        <dbReference type="Pfam" id="PF12776"/>
    </source>
</evidence>
<comment type="caution">
    <text evidence="7">The sequence shown here is derived from an EMBL/GenBank/DDBJ whole genome shotgun (WGS) entry which is preliminary data.</text>
</comment>
<dbReference type="AlphaFoldDB" id="A0A5J9T6W5"/>
<dbReference type="Gramene" id="TVU06271">
    <property type="protein sequence ID" value="TVU06271"/>
    <property type="gene ID" value="EJB05_49474"/>
</dbReference>
<dbReference type="PANTHER" id="PTHR47127">
    <property type="entry name" value="10A19I.15"/>
    <property type="match status" value="1"/>
</dbReference>
<dbReference type="InterPro" id="IPR027806">
    <property type="entry name" value="HARBI1_dom"/>
</dbReference>
<keyword evidence="8" id="KW-1185">Reference proteome</keyword>
<feature type="domain" description="Myb/SANT-like" evidence="4">
    <location>
        <begin position="482"/>
        <end position="571"/>
    </location>
</feature>
<protein>
    <recommendedName>
        <fullName evidence="9">DDE Tnp4 domain-containing protein</fullName>
    </recommendedName>
</protein>
<feature type="domain" description="DDE Tnp4" evidence="5">
    <location>
        <begin position="268"/>
        <end position="428"/>
    </location>
</feature>
<name>A0A5J9T6W5_9POAL</name>
<keyword evidence="2" id="KW-0479">Metal-binding</keyword>
<evidence type="ECO:0000256" key="1">
    <source>
        <dbReference type="ARBA" id="ARBA00001968"/>
    </source>
</evidence>
<comment type="cofactor">
    <cofactor evidence="1">
        <name>a divalent metal cation</name>
        <dbReference type="ChEBI" id="CHEBI:60240"/>
    </cofactor>
</comment>
<dbReference type="InterPro" id="IPR058353">
    <property type="entry name" value="DUF8040"/>
</dbReference>
<accession>A0A5J9T6W5</accession>
<evidence type="ECO:0000259" key="6">
    <source>
        <dbReference type="Pfam" id="PF26138"/>
    </source>
</evidence>
<dbReference type="Proteomes" id="UP000324897">
    <property type="component" value="Unassembled WGS sequence"/>
</dbReference>
<dbReference type="Pfam" id="PF13359">
    <property type="entry name" value="DDE_Tnp_4"/>
    <property type="match status" value="1"/>
</dbReference>
<dbReference type="EMBL" id="RWGY01000051">
    <property type="protein sequence ID" value="TVU06271.1"/>
    <property type="molecule type" value="Genomic_DNA"/>
</dbReference>
<feature type="non-terminal residue" evidence="7">
    <location>
        <position position="1"/>
    </location>
</feature>